<evidence type="ECO:0000313" key="1">
    <source>
        <dbReference type="EMBL" id="CAK0910499.1"/>
    </source>
</evidence>
<organism evidence="1 2">
    <name type="scientific">Prorocentrum cordatum</name>
    <dbReference type="NCBI Taxonomy" id="2364126"/>
    <lineage>
        <taxon>Eukaryota</taxon>
        <taxon>Sar</taxon>
        <taxon>Alveolata</taxon>
        <taxon>Dinophyceae</taxon>
        <taxon>Prorocentrales</taxon>
        <taxon>Prorocentraceae</taxon>
        <taxon>Prorocentrum</taxon>
    </lineage>
</organism>
<gene>
    <name evidence="1" type="ORF">PCOR1329_LOCUS84662</name>
</gene>
<dbReference type="InterPro" id="IPR012337">
    <property type="entry name" value="RNaseH-like_sf"/>
</dbReference>
<comment type="caution">
    <text evidence="1">The sequence shown here is derived from an EMBL/GenBank/DDBJ whole genome shotgun (WGS) entry which is preliminary data.</text>
</comment>
<protein>
    <submittedName>
        <fullName evidence="1">Uncharacterized protein</fullName>
    </submittedName>
</protein>
<dbReference type="Proteomes" id="UP001189429">
    <property type="component" value="Unassembled WGS sequence"/>
</dbReference>
<sequence length="426" mass="47803">VPEYIGHVCYKCPATNQLLCESEEEHPMPDELFNYRDAMLHSGTIRTPMVTDDCYDLSVGMPLLPGQYETHVKEPKAFFWGDWDSDPTTWPTWVFTDGSAIPSSIPELRRCGWVVIQMTPYGYPARAVYGGLPGPQQTIGAAGRYCVLQAQRDYPKATQLVTDLSGLVEEGTRWSERGSQSQARRASWWRRIREHWRESGRTPVRFHWCPSHQDHLKVACGPGSQLKLDWVLGNAWADHFAKEGARSVGYAEGYVNMFKMAMEHAKLGARFLSYTLFLVLQLKIWGDREVNEPKVRTQKDEVQAIQAEVFFGSARGEAFVPWRREADTDALAAATTVLGDEGDLTHQPCDATGAPLLQAQAHFTALGHVLQWSGQATVCTRCARAASDVTKNVLKLRDKCPGAAQCREARRSQIKRILRFAKGVSM</sequence>
<dbReference type="SUPFAM" id="SSF53098">
    <property type="entry name" value="Ribonuclease H-like"/>
    <property type="match status" value="1"/>
</dbReference>
<dbReference type="Gene3D" id="3.30.420.10">
    <property type="entry name" value="Ribonuclease H-like superfamily/Ribonuclease H"/>
    <property type="match status" value="1"/>
</dbReference>
<proteinExistence type="predicted"/>
<reference evidence="1" key="1">
    <citation type="submission" date="2023-10" db="EMBL/GenBank/DDBJ databases">
        <authorList>
            <person name="Chen Y."/>
            <person name="Shah S."/>
            <person name="Dougan E. K."/>
            <person name="Thang M."/>
            <person name="Chan C."/>
        </authorList>
    </citation>
    <scope>NUCLEOTIDE SEQUENCE [LARGE SCALE GENOMIC DNA]</scope>
</reference>
<dbReference type="EMBL" id="CAUYUJ010022405">
    <property type="protein sequence ID" value="CAK0910499.1"/>
    <property type="molecule type" value="Genomic_DNA"/>
</dbReference>
<accession>A0ABN9YI49</accession>
<feature type="non-terminal residue" evidence="1">
    <location>
        <position position="1"/>
    </location>
</feature>
<evidence type="ECO:0000313" key="2">
    <source>
        <dbReference type="Proteomes" id="UP001189429"/>
    </source>
</evidence>
<feature type="non-terminal residue" evidence="1">
    <location>
        <position position="426"/>
    </location>
</feature>
<name>A0ABN9YI49_9DINO</name>
<keyword evidence="2" id="KW-1185">Reference proteome</keyword>
<dbReference type="InterPro" id="IPR036397">
    <property type="entry name" value="RNaseH_sf"/>
</dbReference>